<dbReference type="InterPro" id="IPR055582">
    <property type="entry name" value="DUF7158"/>
</dbReference>
<evidence type="ECO:0000313" key="1">
    <source>
        <dbReference type="EMBL" id="OBK31707.1"/>
    </source>
</evidence>
<sequence>MSDSCVATVAGSPVAVAEVDAREARLRGGHRPNVLPAPGTSEGRQLRRWLTQLIVTERVVAAETTARALSLSGAPAESELLPDVTARLEIGSIAAAALADPRARALFVAVTADVTVGDDDVADYHRRNPLRFAAARPGSHGWRVPAARGASLEQARPAVTEHLLAAAKRREFRVWLDARRAALVQLAPGYEHPGDPRQPDNTHRH</sequence>
<gene>
    <name evidence="1" type="ORF">A5634_00665</name>
</gene>
<dbReference type="RefSeq" id="WP_065142060.1">
    <property type="nucleotide sequence ID" value="NZ_LZLS01000002.1"/>
</dbReference>
<dbReference type="EMBL" id="LZLS01000002">
    <property type="protein sequence ID" value="OBK31707.1"/>
    <property type="molecule type" value="Genomic_DNA"/>
</dbReference>
<accession>A0A1A3PGI3</accession>
<dbReference type="Pfam" id="PF23716">
    <property type="entry name" value="DUF7158"/>
    <property type="match status" value="1"/>
</dbReference>
<name>A0A1A3PGI3_MYCAS</name>
<proteinExistence type="predicted"/>
<organism evidence="1 2">
    <name type="scientific">Mycobacterium asiaticum</name>
    <dbReference type="NCBI Taxonomy" id="1790"/>
    <lineage>
        <taxon>Bacteria</taxon>
        <taxon>Bacillati</taxon>
        <taxon>Actinomycetota</taxon>
        <taxon>Actinomycetes</taxon>
        <taxon>Mycobacteriales</taxon>
        <taxon>Mycobacteriaceae</taxon>
        <taxon>Mycobacterium</taxon>
    </lineage>
</organism>
<protein>
    <submittedName>
        <fullName evidence="1">Malonyl CoA-ACP transacylase</fullName>
    </submittedName>
</protein>
<reference evidence="1 2" key="1">
    <citation type="submission" date="2016-06" db="EMBL/GenBank/DDBJ databases">
        <authorList>
            <person name="Kjaerup R.B."/>
            <person name="Dalgaard T.S."/>
            <person name="Juul-Madsen H.R."/>
        </authorList>
    </citation>
    <scope>NUCLEOTIDE SEQUENCE [LARGE SCALE GENOMIC DNA]</scope>
    <source>
        <strain evidence="1 2">1165133.8</strain>
    </source>
</reference>
<dbReference type="OrthoDB" id="3527984at2"/>
<dbReference type="Proteomes" id="UP000093928">
    <property type="component" value="Unassembled WGS sequence"/>
</dbReference>
<evidence type="ECO:0000313" key="2">
    <source>
        <dbReference type="Proteomes" id="UP000093928"/>
    </source>
</evidence>
<dbReference type="AlphaFoldDB" id="A0A1A3PGI3"/>
<comment type="caution">
    <text evidence="1">The sequence shown here is derived from an EMBL/GenBank/DDBJ whole genome shotgun (WGS) entry which is preliminary data.</text>
</comment>